<organism evidence="1 2">
    <name type="scientific">Inconstantimicrobium mannanitabidum</name>
    <dbReference type="NCBI Taxonomy" id="1604901"/>
    <lineage>
        <taxon>Bacteria</taxon>
        <taxon>Bacillati</taxon>
        <taxon>Bacillota</taxon>
        <taxon>Clostridia</taxon>
        <taxon>Eubacteriales</taxon>
        <taxon>Clostridiaceae</taxon>
        <taxon>Inconstantimicrobium</taxon>
    </lineage>
</organism>
<dbReference type="EMBL" id="BROD01000001">
    <property type="protein sequence ID" value="GKX66735.1"/>
    <property type="molecule type" value="Genomic_DNA"/>
</dbReference>
<protein>
    <submittedName>
        <fullName evidence="1">Uncharacterized protein</fullName>
    </submittedName>
</protein>
<gene>
    <name evidence="1" type="ORF">rsdtw13_19930</name>
</gene>
<comment type="caution">
    <text evidence="1">The sequence shown here is derived from an EMBL/GenBank/DDBJ whole genome shotgun (WGS) entry which is preliminary data.</text>
</comment>
<proteinExistence type="predicted"/>
<accession>A0ACB5RBW2</accession>
<name>A0ACB5RBW2_9CLOT</name>
<dbReference type="Proteomes" id="UP001058074">
    <property type="component" value="Unassembled WGS sequence"/>
</dbReference>
<sequence length="52" mass="6214">MCDLEIRNNEVDKAIEIMREVAEWGRNKGLRVWLDEWLTANQLITDEAQPWN</sequence>
<reference evidence="1" key="1">
    <citation type="journal article" date="2025" name="Int. J. Syst. Evol. Microbiol.">
        <title>Inconstantimicrobium mannanitabidum sp. nov., a novel member of the family Clostridiaceae isolated from anoxic soil under the treatment of reductive soil disinfestation.</title>
        <authorList>
            <person name="Ueki A."/>
            <person name="Tonouchi A."/>
            <person name="Honma S."/>
            <person name="Kaku N."/>
            <person name="Ueki K."/>
        </authorList>
    </citation>
    <scope>NUCLEOTIDE SEQUENCE</scope>
    <source>
        <strain evidence="1">TW13</strain>
    </source>
</reference>
<evidence type="ECO:0000313" key="2">
    <source>
        <dbReference type="Proteomes" id="UP001058074"/>
    </source>
</evidence>
<keyword evidence="2" id="KW-1185">Reference proteome</keyword>
<evidence type="ECO:0000313" key="1">
    <source>
        <dbReference type="EMBL" id="GKX66735.1"/>
    </source>
</evidence>